<evidence type="ECO:0000313" key="2">
    <source>
        <dbReference type="EMBL" id="CAN72329.1"/>
    </source>
</evidence>
<dbReference type="EMBL" id="AM459173">
    <property type="protein sequence ID" value="CAN72329.1"/>
    <property type="molecule type" value="Genomic_DNA"/>
</dbReference>
<sequence>MRVHRCSLGKRYQRIRTCLTGEIESPSSPIRCQAPDMKYPKKAECRSDRIPDVRHSEKAECRRDRILDVRHPEKGGMSVGQNSGCETSGEGRCRPDRIPDVRHPDKVGCRRIEFRM</sequence>
<gene>
    <name evidence="2" type="ORF">VITISV_012614</name>
</gene>
<feature type="compositionally biased region" description="Basic and acidic residues" evidence="1">
    <location>
        <begin position="89"/>
        <end position="99"/>
    </location>
</feature>
<proteinExistence type="predicted"/>
<name>A5BGX1_VITVI</name>
<reference evidence="2" key="1">
    <citation type="journal article" date="2007" name="PLoS ONE">
        <title>The first genome sequence of an elite grapevine cultivar (Pinot noir Vitis vinifera L.): coping with a highly heterozygous genome.</title>
        <authorList>
            <person name="Velasco R."/>
            <person name="Zharkikh A."/>
            <person name="Troggio M."/>
            <person name="Cartwright D.A."/>
            <person name="Cestaro A."/>
            <person name="Pruss D."/>
            <person name="Pindo M."/>
            <person name="FitzGerald L.M."/>
            <person name="Vezzulli S."/>
            <person name="Reid J."/>
            <person name="Malacarne G."/>
            <person name="Iliev D."/>
            <person name="Coppola G."/>
            <person name="Wardell B."/>
            <person name="Micheletti D."/>
            <person name="Macalma T."/>
            <person name="Facci M."/>
            <person name="Mitchell J.T."/>
            <person name="Perazzolli M."/>
            <person name="Eldredge G."/>
            <person name="Gatto P."/>
            <person name="Oyzerski R."/>
            <person name="Moretto M."/>
            <person name="Gutin N."/>
            <person name="Stefanini M."/>
            <person name="Chen Y."/>
            <person name="Segala C."/>
            <person name="Davenport C."/>
            <person name="Dematte L."/>
            <person name="Mraz A."/>
            <person name="Battilana J."/>
            <person name="Stormo K."/>
            <person name="Costa F."/>
            <person name="Tao Q."/>
            <person name="Si-Ammour A."/>
            <person name="Harkins T."/>
            <person name="Lackey A."/>
            <person name="Perbost C."/>
            <person name="Taillon B."/>
            <person name="Stella A."/>
            <person name="Solovyev V."/>
            <person name="Fawcett J.A."/>
            <person name="Sterck L."/>
            <person name="Vandepoele K."/>
            <person name="Grando S.M."/>
            <person name="Toppo S."/>
            <person name="Moser C."/>
            <person name="Lanchbury J."/>
            <person name="Bogden R."/>
            <person name="Skolnick M."/>
            <person name="Sgaramella V."/>
            <person name="Bhatnagar S.K."/>
            <person name="Fontana P."/>
            <person name="Gutin A."/>
            <person name="Van de Peer Y."/>
            <person name="Salamini F."/>
            <person name="Viola R."/>
        </authorList>
    </citation>
    <scope>NUCLEOTIDE SEQUENCE</scope>
</reference>
<protein>
    <submittedName>
        <fullName evidence="2">Uncharacterized protein</fullName>
    </submittedName>
</protein>
<accession>A5BGX1</accession>
<evidence type="ECO:0000256" key="1">
    <source>
        <dbReference type="SAM" id="MobiDB-lite"/>
    </source>
</evidence>
<dbReference type="AlphaFoldDB" id="A5BGX1"/>
<feature type="region of interest" description="Disordered" evidence="1">
    <location>
        <begin position="70"/>
        <end position="99"/>
    </location>
</feature>
<organism evidence="2">
    <name type="scientific">Vitis vinifera</name>
    <name type="common">Grape</name>
    <dbReference type="NCBI Taxonomy" id="29760"/>
    <lineage>
        <taxon>Eukaryota</taxon>
        <taxon>Viridiplantae</taxon>
        <taxon>Streptophyta</taxon>
        <taxon>Embryophyta</taxon>
        <taxon>Tracheophyta</taxon>
        <taxon>Spermatophyta</taxon>
        <taxon>Magnoliopsida</taxon>
        <taxon>eudicotyledons</taxon>
        <taxon>Gunneridae</taxon>
        <taxon>Pentapetalae</taxon>
        <taxon>rosids</taxon>
        <taxon>Vitales</taxon>
        <taxon>Vitaceae</taxon>
        <taxon>Viteae</taxon>
        <taxon>Vitis</taxon>
    </lineage>
</organism>